<feature type="transmembrane region" description="Helical" evidence="2">
    <location>
        <begin position="418"/>
        <end position="442"/>
    </location>
</feature>
<keyword evidence="2" id="KW-1133">Transmembrane helix</keyword>
<keyword evidence="2" id="KW-0472">Membrane</keyword>
<feature type="region of interest" description="Disordered" evidence="1">
    <location>
        <begin position="28"/>
        <end position="77"/>
    </location>
</feature>
<feature type="compositionally biased region" description="Low complexity" evidence="1">
    <location>
        <begin position="320"/>
        <end position="331"/>
    </location>
</feature>
<dbReference type="EMBL" id="BRXX01000176">
    <property type="protein sequence ID" value="GMH95949.1"/>
    <property type="molecule type" value="Genomic_DNA"/>
</dbReference>
<accession>A0A9W7BYJ6</accession>
<gene>
    <name evidence="4" type="ORF">TrVE_jg11898</name>
</gene>
<organism evidence="4 5">
    <name type="scientific">Triparma verrucosa</name>
    <dbReference type="NCBI Taxonomy" id="1606542"/>
    <lineage>
        <taxon>Eukaryota</taxon>
        <taxon>Sar</taxon>
        <taxon>Stramenopiles</taxon>
        <taxon>Ochrophyta</taxon>
        <taxon>Bolidophyceae</taxon>
        <taxon>Parmales</taxon>
        <taxon>Triparmaceae</taxon>
        <taxon>Triparma</taxon>
    </lineage>
</organism>
<evidence type="ECO:0000313" key="5">
    <source>
        <dbReference type="Proteomes" id="UP001165160"/>
    </source>
</evidence>
<reference evidence="5" key="1">
    <citation type="journal article" date="2023" name="Commun. Biol.">
        <title>Genome analysis of Parmales, the sister group of diatoms, reveals the evolutionary specialization of diatoms from phago-mixotrophs to photoautotrophs.</title>
        <authorList>
            <person name="Ban H."/>
            <person name="Sato S."/>
            <person name="Yoshikawa S."/>
            <person name="Yamada K."/>
            <person name="Nakamura Y."/>
            <person name="Ichinomiya M."/>
            <person name="Sato N."/>
            <person name="Blanc-Mathieu R."/>
            <person name="Endo H."/>
            <person name="Kuwata A."/>
            <person name="Ogata H."/>
        </authorList>
    </citation>
    <scope>NUCLEOTIDE SEQUENCE [LARGE SCALE GENOMIC DNA]</scope>
    <source>
        <strain evidence="5">NIES 3699</strain>
    </source>
</reference>
<feature type="compositionally biased region" description="Acidic residues" evidence="1">
    <location>
        <begin position="150"/>
        <end position="159"/>
    </location>
</feature>
<feature type="compositionally biased region" description="Low complexity" evidence="1">
    <location>
        <begin position="248"/>
        <end position="278"/>
    </location>
</feature>
<feature type="transmembrane region" description="Helical" evidence="2">
    <location>
        <begin position="379"/>
        <end position="398"/>
    </location>
</feature>
<evidence type="ECO:0000256" key="2">
    <source>
        <dbReference type="SAM" id="Phobius"/>
    </source>
</evidence>
<feature type="compositionally biased region" description="Polar residues" evidence="1">
    <location>
        <begin position="104"/>
        <end position="122"/>
    </location>
</feature>
<name>A0A9W7BYJ6_9STRA</name>
<dbReference type="Proteomes" id="UP001165160">
    <property type="component" value="Unassembled WGS sequence"/>
</dbReference>
<protein>
    <submittedName>
        <fullName evidence="4">Uncharacterized protein</fullName>
    </submittedName>
</protein>
<feature type="compositionally biased region" description="Basic and acidic residues" evidence="1">
    <location>
        <begin position="183"/>
        <end position="200"/>
    </location>
</feature>
<evidence type="ECO:0000256" key="1">
    <source>
        <dbReference type="SAM" id="MobiDB-lite"/>
    </source>
</evidence>
<feature type="compositionally biased region" description="Acidic residues" evidence="1">
    <location>
        <begin position="217"/>
        <end position="227"/>
    </location>
</feature>
<dbReference type="AlphaFoldDB" id="A0A9W7BYJ6"/>
<feature type="chain" id="PRO_5040980384" evidence="3">
    <location>
        <begin position="28"/>
        <end position="718"/>
    </location>
</feature>
<evidence type="ECO:0000256" key="3">
    <source>
        <dbReference type="SAM" id="SignalP"/>
    </source>
</evidence>
<feature type="signal peptide" evidence="3">
    <location>
        <begin position="1"/>
        <end position="27"/>
    </location>
</feature>
<keyword evidence="3" id="KW-0732">Signal</keyword>
<keyword evidence="2" id="KW-0812">Transmembrane</keyword>
<keyword evidence="5" id="KW-1185">Reference proteome</keyword>
<feature type="compositionally biased region" description="Acidic residues" evidence="1">
    <location>
        <begin position="293"/>
        <end position="307"/>
    </location>
</feature>
<proteinExistence type="predicted"/>
<sequence>MFSNRFSNLSFSAISLLLLSAVPLHYASSPPDPPSSTPGVGISKGGPPNSGLAPTLLPDPAVDPAVWNFDDDDDDERRVEDEVAIFSDDEEDEDDIVHDVNLDEASSSIEPNQQTATLTTTLPKVRKSPPSLPKSPPQAAVKKLKKLIAELEDDEDDVSSVDVSLASSPSAEPAVEPTDKEEEDKKDHDNNDNNDNKDNNDNYDNYDDNYNAADATTDADTDEDEWTEKDSRHRKILQNEKRWWRRTSNSPLSSPSPSHYPLRSSSSSSSSSSHPPRSAADLRPMLPIYMNDGDTDTEGSEGFDSPEDITPPGQNHHHQQSQSQQAAPQQNFAEATNQLNFDSIQKFGTISFLTGVLAYCSVSPHTLTPPLYLNQFKKNLQLITLPTIVPIVTFLLTFEAKFTNANKLVNIFYSGVTFAFPVIFAFEIVAATFCRLLTFVFWESEVFSMTPKIPTIVLPWVLREQNYRPKRITLFAADFLTSCVACPIIEEVVKMWIVKLCIRLPRNYIKEKGKRKRVRISNDIGEQTTNINPYVVTMLVASWAIKFVDVTRRVLVYTKSSSDNKEFYAFCRGAFPIQELCGSLTALQWARRDVLGVEMGLFGLISPAVFIHGMASFRGMKPVFKWNSSKPWTEMQLSPFSGLKANPSSGAQTLNKTFSKLLWVSILTRVTGYCIKNYYLINRQAIKRITRYAGNEDAFEAELITGKVLHQKQHKKKE</sequence>
<evidence type="ECO:0000313" key="4">
    <source>
        <dbReference type="EMBL" id="GMH95949.1"/>
    </source>
</evidence>
<comment type="caution">
    <text evidence="4">The sequence shown here is derived from an EMBL/GenBank/DDBJ whole genome shotgun (WGS) entry which is preliminary data.</text>
</comment>
<feature type="region of interest" description="Disordered" evidence="1">
    <location>
        <begin position="104"/>
        <end position="331"/>
    </location>
</feature>